<name>A0ACD3AZM6_9AGAR</name>
<evidence type="ECO:0000313" key="2">
    <source>
        <dbReference type="Proteomes" id="UP000308600"/>
    </source>
</evidence>
<reference evidence="1 2" key="1">
    <citation type="journal article" date="2019" name="Nat. Ecol. Evol.">
        <title>Megaphylogeny resolves global patterns of mushroom evolution.</title>
        <authorList>
            <person name="Varga T."/>
            <person name="Krizsan K."/>
            <person name="Foldi C."/>
            <person name="Dima B."/>
            <person name="Sanchez-Garcia M."/>
            <person name="Sanchez-Ramirez S."/>
            <person name="Szollosi G.J."/>
            <person name="Szarkandi J.G."/>
            <person name="Papp V."/>
            <person name="Albert L."/>
            <person name="Andreopoulos W."/>
            <person name="Angelini C."/>
            <person name="Antonin V."/>
            <person name="Barry K.W."/>
            <person name="Bougher N.L."/>
            <person name="Buchanan P."/>
            <person name="Buyck B."/>
            <person name="Bense V."/>
            <person name="Catcheside P."/>
            <person name="Chovatia M."/>
            <person name="Cooper J."/>
            <person name="Damon W."/>
            <person name="Desjardin D."/>
            <person name="Finy P."/>
            <person name="Geml J."/>
            <person name="Haridas S."/>
            <person name="Hughes K."/>
            <person name="Justo A."/>
            <person name="Karasinski D."/>
            <person name="Kautmanova I."/>
            <person name="Kiss B."/>
            <person name="Kocsube S."/>
            <person name="Kotiranta H."/>
            <person name="LaButti K.M."/>
            <person name="Lechner B.E."/>
            <person name="Liimatainen K."/>
            <person name="Lipzen A."/>
            <person name="Lukacs Z."/>
            <person name="Mihaltcheva S."/>
            <person name="Morgado L.N."/>
            <person name="Niskanen T."/>
            <person name="Noordeloos M.E."/>
            <person name="Ohm R.A."/>
            <person name="Ortiz-Santana B."/>
            <person name="Ovrebo C."/>
            <person name="Racz N."/>
            <person name="Riley R."/>
            <person name="Savchenko A."/>
            <person name="Shiryaev A."/>
            <person name="Soop K."/>
            <person name="Spirin V."/>
            <person name="Szebenyi C."/>
            <person name="Tomsovsky M."/>
            <person name="Tulloss R.E."/>
            <person name="Uehling J."/>
            <person name="Grigoriev I.V."/>
            <person name="Vagvolgyi C."/>
            <person name="Papp T."/>
            <person name="Martin F.M."/>
            <person name="Miettinen O."/>
            <person name="Hibbett D.S."/>
            <person name="Nagy L.G."/>
        </authorList>
    </citation>
    <scope>NUCLEOTIDE SEQUENCE [LARGE SCALE GENOMIC DNA]</scope>
    <source>
        <strain evidence="1 2">NL-1719</strain>
    </source>
</reference>
<accession>A0ACD3AZM6</accession>
<gene>
    <name evidence="1" type="ORF">BDN72DRAFT_896160</name>
</gene>
<keyword evidence="2" id="KW-1185">Reference proteome</keyword>
<organism evidence="1 2">
    <name type="scientific">Pluteus cervinus</name>
    <dbReference type="NCBI Taxonomy" id="181527"/>
    <lineage>
        <taxon>Eukaryota</taxon>
        <taxon>Fungi</taxon>
        <taxon>Dikarya</taxon>
        <taxon>Basidiomycota</taxon>
        <taxon>Agaricomycotina</taxon>
        <taxon>Agaricomycetes</taxon>
        <taxon>Agaricomycetidae</taxon>
        <taxon>Agaricales</taxon>
        <taxon>Pluteineae</taxon>
        <taxon>Pluteaceae</taxon>
        <taxon>Pluteus</taxon>
    </lineage>
</organism>
<evidence type="ECO:0000313" key="1">
    <source>
        <dbReference type="EMBL" id="TFK70831.1"/>
    </source>
</evidence>
<proteinExistence type="predicted"/>
<dbReference type="EMBL" id="ML208307">
    <property type="protein sequence ID" value="TFK70831.1"/>
    <property type="molecule type" value="Genomic_DNA"/>
</dbReference>
<dbReference type="Proteomes" id="UP000308600">
    <property type="component" value="Unassembled WGS sequence"/>
</dbReference>
<sequence length="155" mass="16357">MSTSFREDDIVPSRVTSMNSDDNNNSKGKSTGTSMARERKALRNTSSTCGSHFEPECVVFTVRIEVTLNSISSNTTAAGAFAVGVVATSTTSTLTTSSTQGRVRDQSNSQPRNTLPSAHTVYDPSDIPDTTTSSPILPLLPTTTTLYPPPVVGVA</sequence>
<protein>
    <submittedName>
        <fullName evidence="1">Uncharacterized protein</fullName>
    </submittedName>
</protein>